<dbReference type="Proteomes" id="UP000283295">
    <property type="component" value="Unassembled WGS sequence"/>
</dbReference>
<reference evidence="1 2" key="1">
    <citation type="submission" date="2018-08" db="EMBL/GenBank/DDBJ databases">
        <title>A genome reference for cultivated species of the human gut microbiota.</title>
        <authorList>
            <person name="Zou Y."/>
            <person name="Xue W."/>
            <person name="Luo G."/>
        </authorList>
    </citation>
    <scope>NUCLEOTIDE SEQUENCE [LARGE SCALE GENOMIC DNA]</scope>
    <source>
        <strain evidence="1 2">AF22-21</strain>
    </source>
</reference>
<evidence type="ECO:0000313" key="1">
    <source>
        <dbReference type="EMBL" id="RGS35385.1"/>
    </source>
</evidence>
<organism evidence="1 2">
    <name type="scientific">Coprococcus eutactus</name>
    <dbReference type="NCBI Taxonomy" id="33043"/>
    <lineage>
        <taxon>Bacteria</taxon>
        <taxon>Bacillati</taxon>
        <taxon>Bacillota</taxon>
        <taxon>Clostridia</taxon>
        <taxon>Lachnospirales</taxon>
        <taxon>Lachnospiraceae</taxon>
        <taxon>Coprococcus</taxon>
    </lineage>
</organism>
<gene>
    <name evidence="1" type="ORF">DWX94_13805</name>
</gene>
<sequence length="244" mass="27499">MRELAKSMECNQKLINRLGYSCRGRGSSLFDKWTSIRDYETAKKMLSETTIENIADEIGLIGTAYFLTEQCKSVKYHSIAHELESILGDMFYCIGIRNCIKVSILDVREKKLGYDRSKTVKVFRSDAPEVVLCYITAETAVCDVPKKQANSTGKGLQITGITVSKPNMPLLNLLSEVGLDKAVIFDWVKRTRLTELRKCIDIAMNVLVDADDDSISESCRVAAEFSEKVQSLTNTYVQEIRKIQ</sequence>
<evidence type="ECO:0000313" key="2">
    <source>
        <dbReference type="Proteomes" id="UP000283295"/>
    </source>
</evidence>
<dbReference type="AlphaFoldDB" id="A0A412IEP0"/>
<accession>A0A412IEP0</accession>
<proteinExistence type="predicted"/>
<name>A0A412IEP0_9FIRM</name>
<protein>
    <submittedName>
        <fullName evidence="1">Uncharacterized protein</fullName>
    </submittedName>
</protein>
<dbReference type="EMBL" id="QRVK01000065">
    <property type="protein sequence ID" value="RGS35385.1"/>
    <property type="molecule type" value="Genomic_DNA"/>
</dbReference>
<comment type="caution">
    <text evidence="1">The sequence shown here is derived from an EMBL/GenBank/DDBJ whole genome shotgun (WGS) entry which is preliminary data.</text>
</comment>